<dbReference type="EMBL" id="CP036281">
    <property type="protein sequence ID" value="QDU80185.1"/>
    <property type="molecule type" value="Genomic_DNA"/>
</dbReference>
<accession>A0A518CLT7</accession>
<evidence type="ECO:0000259" key="6">
    <source>
        <dbReference type="Pfam" id="PF00884"/>
    </source>
</evidence>
<dbReference type="KEGG" id="plon:Pla110_19090"/>
<dbReference type="InterPro" id="IPR017850">
    <property type="entry name" value="Alkaline_phosphatase_core_sf"/>
</dbReference>
<dbReference type="InterPro" id="IPR024607">
    <property type="entry name" value="Sulfatase_CS"/>
</dbReference>
<evidence type="ECO:0000256" key="5">
    <source>
        <dbReference type="SAM" id="MobiDB-lite"/>
    </source>
</evidence>
<keyword evidence="2" id="KW-0479">Metal-binding</keyword>
<feature type="compositionally biased region" description="Basic and acidic residues" evidence="5">
    <location>
        <begin position="547"/>
        <end position="558"/>
    </location>
</feature>
<keyword evidence="8" id="KW-1185">Reference proteome</keyword>
<evidence type="ECO:0000256" key="2">
    <source>
        <dbReference type="ARBA" id="ARBA00022723"/>
    </source>
</evidence>
<dbReference type="GO" id="GO:0004065">
    <property type="term" value="F:arylsulfatase activity"/>
    <property type="evidence" value="ECO:0007669"/>
    <property type="project" value="UniProtKB-EC"/>
</dbReference>
<feature type="region of interest" description="Disordered" evidence="5">
    <location>
        <begin position="532"/>
        <end position="558"/>
    </location>
</feature>
<evidence type="ECO:0000256" key="3">
    <source>
        <dbReference type="ARBA" id="ARBA00022801"/>
    </source>
</evidence>
<dbReference type="Gene3D" id="3.40.720.10">
    <property type="entry name" value="Alkaline Phosphatase, subunit A"/>
    <property type="match status" value="1"/>
</dbReference>
<keyword evidence="4" id="KW-0106">Calcium</keyword>
<dbReference type="EC" id="3.1.6.1" evidence="7"/>
<dbReference type="AlphaFoldDB" id="A0A518CLT7"/>
<gene>
    <name evidence="7" type="primary">atsA_10</name>
    <name evidence="7" type="ORF">Pla110_19090</name>
</gene>
<dbReference type="PANTHER" id="PTHR42693:SF53">
    <property type="entry name" value="ENDO-4-O-SULFATASE"/>
    <property type="match status" value="1"/>
</dbReference>
<dbReference type="Gene3D" id="2.60.120.260">
    <property type="entry name" value="Galactose-binding domain-like"/>
    <property type="match status" value="1"/>
</dbReference>
<proteinExistence type="inferred from homology"/>
<keyword evidence="3 7" id="KW-0378">Hydrolase</keyword>
<dbReference type="Proteomes" id="UP000317178">
    <property type="component" value="Chromosome"/>
</dbReference>
<dbReference type="CDD" id="cd16146">
    <property type="entry name" value="ARS_like"/>
    <property type="match status" value="1"/>
</dbReference>
<reference evidence="7 8" key="1">
    <citation type="submission" date="2019-02" db="EMBL/GenBank/DDBJ databases">
        <title>Deep-cultivation of Planctomycetes and their phenomic and genomic characterization uncovers novel biology.</title>
        <authorList>
            <person name="Wiegand S."/>
            <person name="Jogler M."/>
            <person name="Boedeker C."/>
            <person name="Pinto D."/>
            <person name="Vollmers J."/>
            <person name="Rivas-Marin E."/>
            <person name="Kohn T."/>
            <person name="Peeters S.H."/>
            <person name="Heuer A."/>
            <person name="Rast P."/>
            <person name="Oberbeckmann S."/>
            <person name="Bunk B."/>
            <person name="Jeske O."/>
            <person name="Meyerdierks A."/>
            <person name="Storesund J.E."/>
            <person name="Kallscheuer N."/>
            <person name="Luecker S."/>
            <person name="Lage O.M."/>
            <person name="Pohl T."/>
            <person name="Merkel B.J."/>
            <person name="Hornburger P."/>
            <person name="Mueller R.-W."/>
            <person name="Bruemmer F."/>
            <person name="Labrenz M."/>
            <person name="Spormann A.M."/>
            <person name="Op den Camp H."/>
            <person name="Overmann J."/>
            <person name="Amann R."/>
            <person name="Jetten M.S.M."/>
            <person name="Mascher T."/>
            <person name="Medema M.H."/>
            <person name="Devos D.P."/>
            <person name="Kaster A.-K."/>
            <person name="Ovreas L."/>
            <person name="Rohde M."/>
            <person name="Galperin M.Y."/>
            <person name="Jogler C."/>
        </authorList>
    </citation>
    <scope>NUCLEOTIDE SEQUENCE [LARGE SCALE GENOMIC DNA]</scope>
    <source>
        <strain evidence="7 8">Pla110</strain>
    </source>
</reference>
<dbReference type="Gene3D" id="3.30.1120.10">
    <property type="match status" value="1"/>
</dbReference>
<dbReference type="InterPro" id="IPR000917">
    <property type="entry name" value="Sulfatase_N"/>
</dbReference>
<name>A0A518CLT7_9PLAN</name>
<comment type="similarity">
    <text evidence="1">Belongs to the sulfatase family.</text>
</comment>
<organism evidence="7 8">
    <name type="scientific">Polystyrenella longa</name>
    <dbReference type="NCBI Taxonomy" id="2528007"/>
    <lineage>
        <taxon>Bacteria</taxon>
        <taxon>Pseudomonadati</taxon>
        <taxon>Planctomycetota</taxon>
        <taxon>Planctomycetia</taxon>
        <taxon>Planctomycetales</taxon>
        <taxon>Planctomycetaceae</taxon>
        <taxon>Polystyrenella</taxon>
    </lineage>
</organism>
<dbReference type="SUPFAM" id="SSF53649">
    <property type="entry name" value="Alkaline phosphatase-like"/>
    <property type="match status" value="1"/>
</dbReference>
<sequence length="604" mass="67286">MRLCLKTVLLVLGMLTVFISPAILWAAPQENLPNVVILLADDQGWGDLSLHGNTNLSTPHIDSLANEGAQFDHFFVCPVCAPTRAEFMTGRYYARTGVRGVSTGEERMNPNELTIADVFQTAGYATGAFGKWHNGTQFPYHPNARGFEEYFGFTAGHWGHYFSPLLDHNNQLTLGEGYLTDDLTNHAIDFISTQYAADKPFLCYLPFNIPHSPMQVPDKFYDQVKNRELKMHHRDPEKEEELHLRAALAMCENIDFNVGRLLAHLDQLNLAEDTIIVYFSDNGPNGWRWNGDMKGKKGTIDEGGVRVPCLIRWKGTIPAGTVIKPIAGAIDLLPTITSLAGISFDLKYPIDGKNLAPLLLGEKEDEVNRKIISYHPPRERRGKIVGPLVSVRSQQYRLDSQGQLFDMFQDPGQRNDVASAHPDIVNELQKSSNEFLASLGEIPTSDTRPFSVGGAKITQLPARDGVAHGEVQRSAGAPNCSYFTHWTGAEGDKITWHVDVLDDAEYEVQIHYACRAKDVGASFEVRFQDSHLQGKVTEPNDPPLVGKEQDRTNDRGSESYVKDWKPMTVGTIHLEKGAGQLTLKELNVPGDEVMEVRLIQLIKQ</sequence>
<evidence type="ECO:0000256" key="1">
    <source>
        <dbReference type="ARBA" id="ARBA00008779"/>
    </source>
</evidence>
<feature type="domain" description="Sulfatase N-terminal" evidence="6">
    <location>
        <begin position="33"/>
        <end position="342"/>
    </location>
</feature>
<protein>
    <submittedName>
        <fullName evidence="7">Arylsulfatase</fullName>
        <ecNumber evidence="7">3.1.6.1</ecNumber>
    </submittedName>
</protein>
<evidence type="ECO:0000313" key="7">
    <source>
        <dbReference type="EMBL" id="QDU80185.1"/>
    </source>
</evidence>
<dbReference type="Pfam" id="PF00884">
    <property type="entry name" value="Sulfatase"/>
    <property type="match status" value="1"/>
</dbReference>
<evidence type="ECO:0000256" key="4">
    <source>
        <dbReference type="ARBA" id="ARBA00022837"/>
    </source>
</evidence>
<dbReference type="RefSeq" id="WP_144995371.1">
    <property type="nucleotide sequence ID" value="NZ_CP036281.1"/>
</dbReference>
<dbReference type="PANTHER" id="PTHR42693">
    <property type="entry name" value="ARYLSULFATASE FAMILY MEMBER"/>
    <property type="match status" value="1"/>
</dbReference>
<dbReference type="InterPro" id="IPR050738">
    <property type="entry name" value="Sulfatase"/>
</dbReference>
<evidence type="ECO:0000313" key="8">
    <source>
        <dbReference type="Proteomes" id="UP000317178"/>
    </source>
</evidence>
<dbReference type="GO" id="GO:0046872">
    <property type="term" value="F:metal ion binding"/>
    <property type="evidence" value="ECO:0007669"/>
    <property type="project" value="UniProtKB-KW"/>
</dbReference>
<dbReference type="OrthoDB" id="9783154at2"/>
<dbReference type="PROSITE" id="PS00523">
    <property type="entry name" value="SULFATASE_1"/>
    <property type="match status" value="1"/>
</dbReference>